<protein>
    <submittedName>
        <fullName evidence="1">Uncharacterized protein</fullName>
    </submittedName>
</protein>
<proteinExistence type="predicted"/>
<evidence type="ECO:0000313" key="2">
    <source>
        <dbReference type="Proteomes" id="UP000515561"/>
    </source>
</evidence>
<dbReference type="Pfam" id="PF10925">
    <property type="entry name" value="DUF2680"/>
    <property type="match status" value="1"/>
</dbReference>
<dbReference type="Proteomes" id="UP000515561">
    <property type="component" value="Chromosome"/>
</dbReference>
<evidence type="ECO:0000313" key="1">
    <source>
        <dbReference type="EMBL" id="BCJ95694.1"/>
    </source>
</evidence>
<dbReference type="EMBL" id="AP023367">
    <property type="protein sequence ID" value="BCJ95694.1"/>
    <property type="molecule type" value="Genomic_DNA"/>
</dbReference>
<keyword evidence="2" id="KW-1185">Reference proteome</keyword>
<dbReference type="KEGG" id="acel:acsn021_32630"/>
<reference evidence="1 2" key="1">
    <citation type="journal article" date="2016" name="Int. J. Syst. Evol. Microbiol.">
        <title>Descriptions of Anaerotaenia torta gen. nov., sp. nov. and Anaerocolumna cellulosilytica gen. nov., sp. nov. isolated from a methanogenic reactor of cattle waste.</title>
        <authorList>
            <person name="Uek A."/>
            <person name="Ohtaki Y."/>
            <person name="Kaku N."/>
            <person name="Ueki K."/>
        </authorList>
    </citation>
    <scope>NUCLEOTIDE SEQUENCE [LARGE SCALE GENOMIC DNA]</scope>
    <source>
        <strain evidence="1 2">SN021</strain>
    </source>
</reference>
<dbReference type="InterPro" id="IPR024485">
    <property type="entry name" value="DUF2680"/>
</dbReference>
<organism evidence="1 2">
    <name type="scientific">Anaerocolumna cellulosilytica</name>
    <dbReference type="NCBI Taxonomy" id="433286"/>
    <lineage>
        <taxon>Bacteria</taxon>
        <taxon>Bacillati</taxon>
        <taxon>Bacillota</taxon>
        <taxon>Clostridia</taxon>
        <taxon>Lachnospirales</taxon>
        <taxon>Lachnospiraceae</taxon>
        <taxon>Anaerocolumna</taxon>
    </lineage>
</organism>
<sequence length="130" mass="14310">MLKAKLCSIAIAGIIGLSGMSPLHIYAADAGNVSVTLSESNSNHRNKKAAFDKKLKEASEKWNALNEEQKAGVYALLEEELQIKNRLVDKLVELEIMDSKDAKNFKARMSDSYNKVKESGEFPLIGPKGK</sequence>
<gene>
    <name evidence="1" type="ORF">acsn021_32630</name>
</gene>
<name>A0A6S6QYI9_9FIRM</name>
<dbReference type="AlphaFoldDB" id="A0A6S6QYI9"/>
<dbReference type="RefSeq" id="WP_184093476.1">
    <property type="nucleotide sequence ID" value="NZ_AP023367.1"/>
</dbReference>
<accession>A0A6S6QYI9</accession>